<feature type="domain" description="DNA-directed RNA polymerase RBP11-like dimerisation" evidence="6">
    <location>
        <begin position="139"/>
        <end position="211"/>
    </location>
</feature>
<dbReference type="PANTHER" id="PTHR13946">
    <property type="entry name" value="DNA-DIRECTED RNA POLYMERASE I,II,III"/>
    <property type="match status" value="1"/>
</dbReference>
<dbReference type="GO" id="GO:0046983">
    <property type="term" value="F:protein dimerization activity"/>
    <property type="evidence" value="ECO:0007669"/>
    <property type="project" value="InterPro"/>
</dbReference>
<gene>
    <name evidence="7" type="ORF">MYCIT1_LOCUS20575</name>
</gene>
<organism evidence="7 8">
    <name type="scientific">Mycena citricolor</name>
    <dbReference type="NCBI Taxonomy" id="2018698"/>
    <lineage>
        <taxon>Eukaryota</taxon>
        <taxon>Fungi</taxon>
        <taxon>Dikarya</taxon>
        <taxon>Basidiomycota</taxon>
        <taxon>Agaricomycotina</taxon>
        <taxon>Agaricomycetes</taxon>
        <taxon>Agaricomycetidae</taxon>
        <taxon>Agaricales</taxon>
        <taxon>Marasmiineae</taxon>
        <taxon>Mycenaceae</taxon>
        <taxon>Mycena</taxon>
    </lineage>
</organism>
<dbReference type="HAMAP" id="MF_00261">
    <property type="entry name" value="RNApol_arch_Rpo11"/>
    <property type="match status" value="1"/>
</dbReference>
<proteinExistence type="inferred from homology"/>
<dbReference type="SUPFAM" id="SSF55257">
    <property type="entry name" value="RBP11-like subunits of RNA polymerase"/>
    <property type="match status" value="1"/>
</dbReference>
<comment type="similarity">
    <text evidence="5">Belongs to the archaeal Rpo11/eukaryotic RPB11/RPC19 RNA polymerase subunit family.</text>
</comment>
<evidence type="ECO:0000256" key="4">
    <source>
        <dbReference type="ARBA" id="ARBA00023242"/>
    </source>
</evidence>
<accession>A0AAD2HDC1</accession>
<reference evidence="7" key="1">
    <citation type="submission" date="2023-11" db="EMBL/GenBank/DDBJ databases">
        <authorList>
            <person name="De Vega J J."/>
            <person name="De Vega J J."/>
        </authorList>
    </citation>
    <scope>NUCLEOTIDE SEQUENCE</scope>
</reference>
<dbReference type="CDD" id="cd06926">
    <property type="entry name" value="RNAP_II_RPB11"/>
    <property type="match status" value="1"/>
</dbReference>
<evidence type="ECO:0000256" key="2">
    <source>
        <dbReference type="ARBA" id="ARBA00022478"/>
    </source>
</evidence>
<keyword evidence="2" id="KW-0240">DNA-directed RNA polymerase</keyword>
<comment type="subcellular location">
    <subcellularLocation>
        <location evidence="1">Nucleus</location>
    </subcellularLocation>
</comment>
<keyword evidence="3" id="KW-0804">Transcription</keyword>
<keyword evidence="8" id="KW-1185">Reference proteome</keyword>
<evidence type="ECO:0000313" key="7">
    <source>
        <dbReference type="EMBL" id="CAK5273831.1"/>
    </source>
</evidence>
<protein>
    <recommendedName>
        <fullName evidence="6">DNA-directed RNA polymerase RBP11-like dimerisation domain-containing protein</fullName>
    </recommendedName>
</protein>
<dbReference type="GO" id="GO:0003677">
    <property type="term" value="F:DNA binding"/>
    <property type="evidence" value="ECO:0007669"/>
    <property type="project" value="InterPro"/>
</dbReference>
<sequence length="254" mass="28096">VVDISSLKVSLPKTGNFPAAAQRDWRRRKGYVVDIWSCVRVRTCPLSAWYAILCSHIQGLGDNVAYRLSLKTFSNPYLHSHRADGSSFLRPPGTDGPALTPIIALDLSTMNAINRYELYVLEDGEKLLDVAEDTKIPNAATFTILKEDHTLANMLRAQLLSEPSVLFAGYKVAHPLTPQFIIKIQTDGTVTPQTVMENACTKLIATISSLEAKFKREFSLKEGESHAGVTIEDPYGSSTVTGWGGSNRREYMDF</sequence>
<comment type="caution">
    <text evidence="7">The sequence shown here is derived from an EMBL/GenBank/DDBJ whole genome shotgun (WGS) entry which is preliminary data.</text>
</comment>
<dbReference type="InterPro" id="IPR037685">
    <property type="entry name" value="RBP11"/>
</dbReference>
<evidence type="ECO:0000259" key="6">
    <source>
        <dbReference type="Pfam" id="PF13656"/>
    </source>
</evidence>
<name>A0AAD2HDC1_9AGAR</name>
<evidence type="ECO:0000313" key="8">
    <source>
        <dbReference type="Proteomes" id="UP001295794"/>
    </source>
</evidence>
<dbReference type="InterPro" id="IPR009025">
    <property type="entry name" value="RBP11-like_dimer"/>
</dbReference>
<dbReference type="GO" id="GO:0005665">
    <property type="term" value="C:RNA polymerase II, core complex"/>
    <property type="evidence" value="ECO:0007669"/>
    <property type="project" value="InterPro"/>
</dbReference>
<dbReference type="EMBL" id="CAVNYO010000399">
    <property type="protein sequence ID" value="CAK5273831.1"/>
    <property type="molecule type" value="Genomic_DNA"/>
</dbReference>
<dbReference type="InterPro" id="IPR036603">
    <property type="entry name" value="RBP11-like"/>
</dbReference>
<dbReference type="Proteomes" id="UP001295794">
    <property type="component" value="Unassembled WGS sequence"/>
</dbReference>
<evidence type="ECO:0000256" key="3">
    <source>
        <dbReference type="ARBA" id="ARBA00023163"/>
    </source>
</evidence>
<dbReference type="Gene3D" id="3.30.1360.10">
    <property type="entry name" value="RNA polymerase, RBP11-like subunit"/>
    <property type="match status" value="1"/>
</dbReference>
<keyword evidence="4" id="KW-0539">Nucleus</keyword>
<dbReference type="AlphaFoldDB" id="A0AAD2HDC1"/>
<dbReference type="InterPro" id="IPR022905">
    <property type="entry name" value="Rpo11-like"/>
</dbReference>
<dbReference type="InterPro" id="IPR008193">
    <property type="entry name" value="RNA_pol_Rpb11_13-16kDa_CS"/>
</dbReference>
<feature type="non-terminal residue" evidence="7">
    <location>
        <position position="1"/>
    </location>
</feature>
<dbReference type="GO" id="GO:0003899">
    <property type="term" value="F:DNA-directed RNA polymerase activity"/>
    <property type="evidence" value="ECO:0007669"/>
    <property type="project" value="InterPro"/>
</dbReference>
<evidence type="ECO:0000256" key="5">
    <source>
        <dbReference type="ARBA" id="ARBA00025751"/>
    </source>
</evidence>
<dbReference type="Pfam" id="PF13656">
    <property type="entry name" value="RNA_pol_L_2"/>
    <property type="match status" value="1"/>
</dbReference>
<dbReference type="PROSITE" id="PS01154">
    <property type="entry name" value="RNA_POL_L_13KD"/>
    <property type="match status" value="1"/>
</dbReference>
<dbReference type="PANTHER" id="PTHR13946:SF16">
    <property type="entry name" value="DNA-DIRECTED RNA POLYMERASE II SUBUNIT RPB11"/>
    <property type="match status" value="1"/>
</dbReference>
<dbReference type="GO" id="GO:0006366">
    <property type="term" value="P:transcription by RNA polymerase II"/>
    <property type="evidence" value="ECO:0007669"/>
    <property type="project" value="InterPro"/>
</dbReference>
<evidence type="ECO:0000256" key="1">
    <source>
        <dbReference type="ARBA" id="ARBA00004123"/>
    </source>
</evidence>